<dbReference type="OrthoDB" id="3879658at2759"/>
<keyword evidence="8" id="KW-1185">Reference proteome</keyword>
<feature type="site" description="Important for catalytic activity, responsible for pKa modulation of the active site Glu and correct orientation of both the proton donor and substrate" evidence="5">
    <location>
        <position position="129"/>
    </location>
</feature>
<evidence type="ECO:0000313" key="8">
    <source>
        <dbReference type="Proteomes" id="UP000244855"/>
    </source>
</evidence>
<dbReference type="CDD" id="cd08999">
    <property type="entry name" value="GH43_ABN-like"/>
    <property type="match status" value="1"/>
</dbReference>
<keyword evidence="4 6" id="KW-0326">Glycosidase</keyword>
<evidence type="ECO:0000256" key="2">
    <source>
        <dbReference type="ARBA" id="ARBA00022801"/>
    </source>
</evidence>
<dbReference type="InterPro" id="IPR052176">
    <property type="entry name" value="Glycosyl_Hydrlase_43_Enz"/>
</dbReference>
<dbReference type="SUPFAM" id="SSF75005">
    <property type="entry name" value="Arabinanase/levansucrase/invertase"/>
    <property type="match status" value="1"/>
</dbReference>
<dbReference type="Pfam" id="PF04616">
    <property type="entry name" value="Glyco_hydro_43"/>
    <property type="match status" value="1"/>
</dbReference>
<dbReference type="STRING" id="97972.A0A2V1DRM4"/>
<evidence type="ECO:0000256" key="1">
    <source>
        <dbReference type="ARBA" id="ARBA00009865"/>
    </source>
</evidence>
<organism evidence="7 8">
    <name type="scientific">Periconia macrospinosa</name>
    <dbReference type="NCBI Taxonomy" id="97972"/>
    <lineage>
        <taxon>Eukaryota</taxon>
        <taxon>Fungi</taxon>
        <taxon>Dikarya</taxon>
        <taxon>Ascomycota</taxon>
        <taxon>Pezizomycotina</taxon>
        <taxon>Dothideomycetes</taxon>
        <taxon>Pleosporomycetidae</taxon>
        <taxon>Pleosporales</taxon>
        <taxon>Massarineae</taxon>
        <taxon>Periconiaceae</taxon>
        <taxon>Periconia</taxon>
    </lineage>
</organism>
<dbReference type="InterPro" id="IPR023296">
    <property type="entry name" value="Glyco_hydro_beta-prop_sf"/>
</dbReference>
<dbReference type="AlphaFoldDB" id="A0A2V1DRM4"/>
<name>A0A2V1DRM4_9PLEO</name>
<dbReference type="EMBL" id="KZ805367">
    <property type="protein sequence ID" value="PVI00817.1"/>
    <property type="molecule type" value="Genomic_DNA"/>
</dbReference>
<sequence>TFHKNVSSYVGSALYNLNGTWYSFGTFNGKDIQGARSSSLEGNWTKFGRPILAINETTWAGTRNGSYGTWAPDVFQRCSDNKFVMLVPTTLPKKGHHCIGAAIADTITGVYHPVNDFVQCNRTSSGVIDPAWFKDDDKRQYVVYKTDRPEVYLEIREVANSGPKEGVEWVGNAQKLLKKDAQGFKDGFNLEAPYIFKRGGVYFLAYSTHYYGDGSYDVQYATSKHVKGPYTRAKEPLLKTTDKFGCNITGPGSASFQRDSKGNEKVVNMIFHGLKLPLRPMRRELYTATVHVNGTKLYIK</sequence>
<dbReference type="PANTHER" id="PTHR43772">
    <property type="entry name" value="ENDO-1,4-BETA-XYLANASE"/>
    <property type="match status" value="1"/>
</dbReference>
<dbReference type="PANTHER" id="PTHR43772:SF2">
    <property type="entry name" value="PUTATIVE (AFU_ORTHOLOGUE AFUA_2G04480)-RELATED"/>
    <property type="match status" value="1"/>
</dbReference>
<evidence type="ECO:0000313" key="7">
    <source>
        <dbReference type="EMBL" id="PVI00817.1"/>
    </source>
</evidence>
<dbReference type="GO" id="GO:0005975">
    <property type="term" value="P:carbohydrate metabolic process"/>
    <property type="evidence" value="ECO:0007669"/>
    <property type="project" value="InterPro"/>
</dbReference>
<evidence type="ECO:0000256" key="6">
    <source>
        <dbReference type="RuleBase" id="RU361187"/>
    </source>
</evidence>
<dbReference type="Gene3D" id="2.115.10.20">
    <property type="entry name" value="Glycosyl hydrolase domain, family 43"/>
    <property type="match status" value="1"/>
</dbReference>
<dbReference type="InterPro" id="IPR006710">
    <property type="entry name" value="Glyco_hydro_43"/>
</dbReference>
<reference evidence="7 8" key="1">
    <citation type="journal article" date="2018" name="Sci. Rep.">
        <title>Comparative genomics provides insights into the lifestyle and reveals functional heterogeneity of dark septate endophytic fungi.</title>
        <authorList>
            <person name="Knapp D.G."/>
            <person name="Nemeth J.B."/>
            <person name="Barry K."/>
            <person name="Hainaut M."/>
            <person name="Henrissat B."/>
            <person name="Johnson J."/>
            <person name="Kuo A."/>
            <person name="Lim J.H.P."/>
            <person name="Lipzen A."/>
            <person name="Nolan M."/>
            <person name="Ohm R.A."/>
            <person name="Tamas L."/>
            <person name="Grigoriev I.V."/>
            <person name="Spatafora J.W."/>
            <person name="Nagy L.G."/>
            <person name="Kovacs G.M."/>
        </authorList>
    </citation>
    <scope>NUCLEOTIDE SEQUENCE [LARGE SCALE GENOMIC DNA]</scope>
    <source>
        <strain evidence="7 8">DSE2036</strain>
    </source>
</reference>
<keyword evidence="3" id="KW-0119">Carbohydrate metabolism</keyword>
<dbReference type="Proteomes" id="UP000244855">
    <property type="component" value="Unassembled WGS sequence"/>
</dbReference>
<keyword evidence="2 6" id="KW-0378">Hydrolase</keyword>
<proteinExistence type="inferred from homology"/>
<comment type="similarity">
    <text evidence="1 6">Belongs to the glycosyl hydrolase 43 family.</text>
</comment>
<gene>
    <name evidence="7" type="ORF">DM02DRAFT_707125</name>
</gene>
<accession>A0A2V1DRM4</accession>
<evidence type="ECO:0000256" key="5">
    <source>
        <dbReference type="PIRSR" id="PIRSR606710-2"/>
    </source>
</evidence>
<evidence type="ECO:0000256" key="3">
    <source>
        <dbReference type="ARBA" id="ARBA00023277"/>
    </source>
</evidence>
<feature type="non-terminal residue" evidence="7">
    <location>
        <position position="1"/>
    </location>
</feature>
<evidence type="ECO:0000256" key="4">
    <source>
        <dbReference type="ARBA" id="ARBA00023295"/>
    </source>
</evidence>
<dbReference type="GO" id="GO:0004553">
    <property type="term" value="F:hydrolase activity, hydrolyzing O-glycosyl compounds"/>
    <property type="evidence" value="ECO:0007669"/>
    <property type="project" value="InterPro"/>
</dbReference>
<protein>
    <submittedName>
        <fullName evidence="7">Glycoside hydrolase family 43 protein</fullName>
    </submittedName>
</protein>